<organism evidence="2 3">
    <name type="scientific">Methylobacterium persicinum</name>
    <dbReference type="NCBI Taxonomy" id="374426"/>
    <lineage>
        <taxon>Bacteria</taxon>
        <taxon>Pseudomonadati</taxon>
        <taxon>Pseudomonadota</taxon>
        <taxon>Alphaproteobacteria</taxon>
        <taxon>Hyphomicrobiales</taxon>
        <taxon>Methylobacteriaceae</taxon>
        <taxon>Methylobacterium</taxon>
    </lineage>
</organism>
<dbReference type="Proteomes" id="UP001236369">
    <property type="component" value="Unassembled WGS sequence"/>
</dbReference>
<dbReference type="RefSeq" id="WP_238248725.1">
    <property type="nucleotide sequence ID" value="NZ_BPQX01000021.1"/>
</dbReference>
<reference evidence="2 3" key="1">
    <citation type="submission" date="2023-07" db="EMBL/GenBank/DDBJ databases">
        <title>Genomic Encyclopedia of Type Strains, Phase IV (KMG-IV): sequencing the most valuable type-strain genomes for metagenomic binning, comparative biology and taxonomic classification.</title>
        <authorList>
            <person name="Goeker M."/>
        </authorList>
    </citation>
    <scope>NUCLEOTIDE SEQUENCE [LARGE SCALE GENOMIC DNA]</scope>
    <source>
        <strain evidence="2 3">DSM 19562</strain>
    </source>
</reference>
<evidence type="ECO:0000313" key="2">
    <source>
        <dbReference type="EMBL" id="MDQ0445237.1"/>
    </source>
</evidence>
<protein>
    <recommendedName>
        <fullName evidence="4">Holin</fullName>
    </recommendedName>
</protein>
<keyword evidence="3" id="KW-1185">Reference proteome</keyword>
<keyword evidence="1" id="KW-0472">Membrane</keyword>
<evidence type="ECO:0008006" key="4">
    <source>
        <dbReference type="Google" id="ProtNLM"/>
    </source>
</evidence>
<evidence type="ECO:0000313" key="3">
    <source>
        <dbReference type="Proteomes" id="UP001236369"/>
    </source>
</evidence>
<evidence type="ECO:0000256" key="1">
    <source>
        <dbReference type="SAM" id="Phobius"/>
    </source>
</evidence>
<sequence length="121" mass="12550">MTPQSLAAALGVVLSFVVGILSSRGIISKEMADYLAGPETLAFLGVLATAGLGAYAFWSNRPHGIIKSANALPQVDAVITKQKTADEIQTPGIVGSVEQAEKVVSTSRRRAHHADPTPAGN</sequence>
<proteinExistence type="predicted"/>
<feature type="transmembrane region" description="Helical" evidence="1">
    <location>
        <begin position="41"/>
        <end position="58"/>
    </location>
</feature>
<comment type="caution">
    <text evidence="2">The sequence shown here is derived from an EMBL/GenBank/DDBJ whole genome shotgun (WGS) entry which is preliminary data.</text>
</comment>
<accession>A0ABU0HSC0</accession>
<dbReference type="EMBL" id="JAUSVV010000023">
    <property type="protein sequence ID" value="MDQ0445237.1"/>
    <property type="molecule type" value="Genomic_DNA"/>
</dbReference>
<gene>
    <name evidence="2" type="ORF">QO016_004764</name>
</gene>
<keyword evidence="1" id="KW-0812">Transmembrane</keyword>
<name>A0ABU0HSC0_9HYPH</name>
<keyword evidence="1" id="KW-1133">Transmembrane helix</keyword>